<proteinExistence type="predicted"/>
<evidence type="ECO:0000313" key="1">
    <source>
        <dbReference type="EMBL" id="MBW79031.1"/>
    </source>
</evidence>
<reference evidence="1" key="1">
    <citation type="submission" date="2018-01" db="EMBL/GenBank/DDBJ databases">
        <title>An insight into the sialome of Amazonian anophelines.</title>
        <authorList>
            <person name="Ribeiro J.M."/>
            <person name="Scarpassa V."/>
            <person name="Calvo E."/>
        </authorList>
    </citation>
    <scope>NUCLEOTIDE SEQUENCE</scope>
</reference>
<dbReference type="EMBL" id="GGFL01014853">
    <property type="protein sequence ID" value="MBW79031.1"/>
    <property type="molecule type" value="Transcribed_RNA"/>
</dbReference>
<accession>A0A2M4DND1</accession>
<sequence>MEILSLGTTTAASFAFILAFLQQTAVLERIQSVQLQERVLFPLVNRIRRWTVVFRWQEPFVRRIIRRDRRFCSGNLTR</sequence>
<name>A0A2M4DND1_ANODA</name>
<dbReference type="AlphaFoldDB" id="A0A2M4DND1"/>
<organism evidence="1">
    <name type="scientific">Anopheles darlingi</name>
    <name type="common">Mosquito</name>
    <dbReference type="NCBI Taxonomy" id="43151"/>
    <lineage>
        <taxon>Eukaryota</taxon>
        <taxon>Metazoa</taxon>
        <taxon>Ecdysozoa</taxon>
        <taxon>Arthropoda</taxon>
        <taxon>Hexapoda</taxon>
        <taxon>Insecta</taxon>
        <taxon>Pterygota</taxon>
        <taxon>Neoptera</taxon>
        <taxon>Endopterygota</taxon>
        <taxon>Diptera</taxon>
        <taxon>Nematocera</taxon>
        <taxon>Culicoidea</taxon>
        <taxon>Culicidae</taxon>
        <taxon>Anophelinae</taxon>
        <taxon>Anopheles</taxon>
    </lineage>
</organism>
<protein>
    <submittedName>
        <fullName evidence="1">Putative secreted protein</fullName>
    </submittedName>
</protein>